<comment type="caution">
    <text evidence="4">The sequence shown here is derived from an EMBL/GenBank/DDBJ whole genome shotgun (WGS) entry which is preliminary data.</text>
</comment>
<dbReference type="Gene3D" id="1.20.1260.10">
    <property type="match status" value="1"/>
</dbReference>
<feature type="compositionally biased region" description="Low complexity" evidence="1">
    <location>
        <begin position="224"/>
        <end position="238"/>
    </location>
</feature>
<keyword evidence="5" id="KW-1185">Reference proteome</keyword>
<feature type="domain" description="DUF4142" evidence="3">
    <location>
        <begin position="45"/>
        <end position="180"/>
    </location>
</feature>
<sequence>MLKTKVIKTLLSASVLAAFAAPMAVQAQTPAAGMNTPAASALNKADQKIVMDMARANMAEIEAGKIAVSKSQNAQVKAYAQRMIDDHTKALADVTSLAQNKGVTLPTEMDSKHKAMAAKLNKLEGDAFDREYMKQAGVADHTKVHAMLKKDSTRAKDPDVKALVSKMMPTVEEHLTSAKGMPMTKGGGGKSDAKGVKPPVTGEANDHTSPGAVKPPAAAKDTSRGASGTMGTTGTSTSPPVTGEANDHTSPGAVRPSPAAKDTKPAPAPAVKY</sequence>
<dbReference type="PANTHER" id="PTHR38593:SF1">
    <property type="entry name" value="BLR2558 PROTEIN"/>
    <property type="match status" value="1"/>
</dbReference>
<dbReference type="RefSeq" id="WP_229431478.1">
    <property type="nucleotide sequence ID" value="NZ_JAJHPV010000009.1"/>
</dbReference>
<feature type="signal peptide" evidence="2">
    <location>
        <begin position="1"/>
        <end position="27"/>
    </location>
</feature>
<keyword evidence="2" id="KW-0732">Signal</keyword>
<gene>
    <name evidence="4" type="ORF">LMJ30_06260</name>
</gene>
<protein>
    <submittedName>
        <fullName evidence="4">DUF4142 domain-containing protein</fullName>
    </submittedName>
</protein>
<evidence type="ECO:0000256" key="2">
    <source>
        <dbReference type="SAM" id="SignalP"/>
    </source>
</evidence>
<evidence type="ECO:0000259" key="3">
    <source>
        <dbReference type="Pfam" id="PF13628"/>
    </source>
</evidence>
<organism evidence="4 5">
    <name type="scientific">Massilia agrisoli</name>
    <dbReference type="NCBI Taxonomy" id="2892444"/>
    <lineage>
        <taxon>Bacteria</taxon>
        <taxon>Pseudomonadati</taxon>
        <taxon>Pseudomonadota</taxon>
        <taxon>Betaproteobacteria</taxon>
        <taxon>Burkholderiales</taxon>
        <taxon>Oxalobacteraceae</taxon>
        <taxon>Telluria group</taxon>
        <taxon>Massilia</taxon>
    </lineage>
</organism>
<evidence type="ECO:0000256" key="1">
    <source>
        <dbReference type="SAM" id="MobiDB-lite"/>
    </source>
</evidence>
<feature type="chain" id="PRO_5046545206" evidence="2">
    <location>
        <begin position="28"/>
        <end position="273"/>
    </location>
</feature>
<dbReference type="Proteomes" id="UP001198701">
    <property type="component" value="Unassembled WGS sequence"/>
</dbReference>
<dbReference type="EMBL" id="JAJHPV010000009">
    <property type="protein sequence ID" value="MCC6070561.1"/>
    <property type="molecule type" value="Genomic_DNA"/>
</dbReference>
<dbReference type="InterPro" id="IPR025419">
    <property type="entry name" value="DUF4142"/>
</dbReference>
<dbReference type="InterPro" id="IPR012347">
    <property type="entry name" value="Ferritin-like"/>
</dbReference>
<feature type="region of interest" description="Disordered" evidence="1">
    <location>
        <begin position="173"/>
        <end position="273"/>
    </location>
</feature>
<accession>A0ABS8IRL5</accession>
<name>A0ABS8IRL5_9BURK</name>
<evidence type="ECO:0000313" key="5">
    <source>
        <dbReference type="Proteomes" id="UP001198701"/>
    </source>
</evidence>
<dbReference type="Pfam" id="PF13628">
    <property type="entry name" value="DUF4142"/>
    <property type="match status" value="1"/>
</dbReference>
<proteinExistence type="predicted"/>
<dbReference type="PANTHER" id="PTHR38593">
    <property type="entry name" value="BLR2558 PROTEIN"/>
    <property type="match status" value="1"/>
</dbReference>
<reference evidence="4 5" key="1">
    <citation type="submission" date="2021-11" db="EMBL/GenBank/DDBJ databases">
        <authorList>
            <person name="Huq M.A."/>
        </authorList>
    </citation>
    <scope>NUCLEOTIDE SEQUENCE [LARGE SCALE GENOMIC DNA]</scope>
    <source>
        <strain evidence="4 5">MAHUQ-52</strain>
    </source>
</reference>
<evidence type="ECO:0000313" key="4">
    <source>
        <dbReference type="EMBL" id="MCC6070561.1"/>
    </source>
</evidence>